<keyword evidence="8" id="KW-1185">Reference proteome</keyword>
<dbReference type="Proteomes" id="UP000007463">
    <property type="component" value="Chromosome"/>
</dbReference>
<dbReference type="STRING" id="755732.Fluta_1918"/>
<dbReference type="EMBL" id="CP002542">
    <property type="protein sequence ID" value="AEA43905.1"/>
    <property type="molecule type" value="Genomic_DNA"/>
</dbReference>
<keyword evidence="5 6" id="KW-0472">Membrane</keyword>
<evidence type="ECO:0000256" key="6">
    <source>
        <dbReference type="SAM" id="Phobius"/>
    </source>
</evidence>
<organism evidence="7 8">
    <name type="scientific">Fluviicola taffensis (strain DSM 16823 / NCIMB 13979 / RW262)</name>
    <dbReference type="NCBI Taxonomy" id="755732"/>
    <lineage>
        <taxon>Bacteria</taxon>
        <taxon>Pseudomonadati</taxon>
        <taxon>Bacteroidota</taxon>
        <taxon>Flavobacteriia</taxon>
        <taxon>Flavobacteriales</taxon>
        <taxon>Crocinitomicaceae</taxon>
        <taxon>Fluviicola</taxon>
    </lineage>
</organism>
<accession>F2IJ47</accession>
<feature type="transmembrane region" description="Helical" evidence="6">
    <location>
        <begin position="89"/>
        <end position="107"/>
    </location>
</feature>
<sequence>MERDDIIEYSLDAHHSEEAGKKIRRKIWLVTAILTVITAFEVAVGALVHQDNSMWWIVKLLFIGLTLLKAGYIVLVFMHLGDERKVLKYCILIPYFIFISYLIFIALTEANAVHAAWETYGG</sequence>
<gene>
    <name evidence="7" type="ordered locus">Fluta_1918</name>
</gene>
<evidence type="ECO:0000313" key="8">
    <source>
        <dbReference type="Proteomes" id="UP000007463"/>
    </source>
</evidence>
<feature type="transmembrane region" description="Helical" evidence="6">
    <location>
        <begin position="27"/>
        <end position="48"/>
    </location>
</feature>
<keyword evidence="3 6" id="KW-0812">Transmembrane</keyword>
<evidence type="ECO:0000256" key="3">
    <source>
        <dbReference type="ARBA" id="ARBA00022692"/>
    </source>
</evidence>
<dbReference type="OrthoDB" id="981917at2"/>
<dbReference type="KEGG" id="fte:Fluta_1918"/>
<evidence type="ECO:0000256" key="4">
    <source>
        <dbReference type="ARBA" id="ARBA00022989"/>
    </source>
</evidence>
<feature type="transmembrane region" description="Helical" evidence="6">
    <location>
        <begin position="54"/>
        <end position="77"/>
    </location>
</feature>
<proteinExistence type="predicted"/>
<keyword evidence="2" id="KW-1003">Cell membrane</keyword>
<protein>
    <recommendedName>
        <fullName evidence="9">Cytochrome C oxidase subunit IV</fullName>
    </recommendedName>
</protein>
<evidence type="ECO:0000256" key="5">
    <source>
        <dbReference type="ARBA" id="ARBA00023136"/>
    </source>
</evidence>
<evidence type="ECO:0000313" key="7">
    <source>
        <dbReference type="EMBL" id="AEA43905.1"/>
    </source>
</evidence>
<dbReference type="HOGENOM" id="CLU_148689_1_1_10"/>
<dbReference type="Pfam" id="PF03626">
    <property type="entry name" value="COX4_pro"/>
    <property type="match status" value="1"/>
</dbReference>
<dbReference type="RefSeq" id="WP_013686675.1">
    <property type="nucleotide sequence ID" value="NC_015321.1"/>
</dbReference>
<dbReference type="GO" id="GO:0005886">
    <property type="term" value="C:plasma membrane"/>
    <property type="evidence" value="ECO:0007669"/>
    <property type="project" value="UniProtKB-SubCell"/>
</dbReference>
<evidence type="ECO:0000256" key="2">
    <source>
        <dbReference type="ARBA" id="ARBA00022475"/>
    </source>
</evidence>
<dbReference type="InterPro" id="IPR005171">
    <property type="entry name" value="Cyt_c_oxidase_su4_prok"/>
</dbReference>
<dbReference type="eggNOG" id="COG5605">
    <property type="taxonomic scope" value="Bacteria"/>
</dbReference>
<dbReference type="AlphaFoldDB" id="F2IJ47"/>
<evidence type="ECO:0000256" key="1">
    <source>
        <dbReference type="ARBA" id="ARBA00004651"/>
    </source>
</evidence>
<evidence type="ECO:0008006" key="9">
    <source>
        <dbReference type="Google" id="ProtNLM"/>
    </source>
</evidence>
<keyword evidence="4 6" id="KW-1133">Transmembrane helix</keyword>
<comment type="subcellular location">
    <subcellularLocation>
        <location evidence="1">Cell membrane</location>
        <topology evidence="1">Multi-pass membrane protein</topology>
    </subcellularLocation>
</comment>
<reference evidence="7 8" key="1">
    <citation type="journal article" date="2011" name="Stand. Genomic Sci.">
        <title>Complete genome sequence of the gliding freshwater bacterium Fluviicola taffensis type strain (RW262).</title>
        <authorList>
            <person name="Woyke T."/>
            <person name="Chertkov O."/>
            <person name="Lapidus A."/>
            <person name="Nolan M."/>
            <person name="Lucas S."/>
            <person name="Del Rio T.G."/>
            <person name="Tice H."/>
            <person name="Cheng J.F."/>
            <person name="Tapia R."/>
            <person name="Han C."/>
            <person name="Goodwin L."/>
            <person name="Pitluck S."/>
            <person name="Liolios K."/>
            <person name="Pagani I."/>
            <person name="Ivanova N."/>
            <person name="Huntemann M."/>
            <person name="Mavromatis K."/>
            <person name="Mikhailova N."/>
            <person name="Pati A."/>
            <person name="Chen A."/>
            <person name="Palaniappan K."/>
            <person name="Land M."/>
            <person name="Hauser L."/>
            <person name="Brambilla E.M."/>
            <person name="Rohde M."/>
            <person name="Mwirichia R."/>
            <person name="Sikorski J."/>
            <person name="Tindall B.J."/>
            <person name="Goker M."/>
            <person name="Bristow J."/>
            <person name="Eisen J.A."/>
            <person name="Markowitz V."/>
            <person name="Hugenholtz P."/>
            <person name="Klenk H.P."/>
            <person name="Kyrpides N.C."/>
        </authorList>
    </citation>
    <scope>NUCLEOTIDE SEQUENCE [LARGE SCALE GENOMIC DNA]</scope>
    <source>
        <strain evidence="8">DSM 16823 / RW262 / RW262</strain>
    </source>
</reference>
<name>F2IJ47_FLUTR</name>
<reference evidence="8" key="2">
    <citation type="submission" date="2011-02" db="EMBL/GenBank/DDBJ databases">
        <title>The complete genome of Fluviicola taffensis DSM 16823.</title>
        <authorList>
            <consortium name="US DOE Joint Genome Institute (JGI-PGF)"/>
            <person name="Lucas S."/>
            <person name="Copeland A."/>
            <person name="Lapidus A."/>
            <person name="Bruce D."/>
            <person name="Goodwin L."/>
            <person name="Pitluck S."/>
            <person name="Kyrpides N."/>
            <person name="Mavromatis K."/>
            <person name="Ivanova N."/>
            <person name="Mikhailova N."/>
            <person name="Pagani I."/>
            <person name="Chertkov O."/>
            <person name="Detter J.C."/>
            <person name="Han C."/>
            <person name="Tapia R."/>
            <person name="Land M."/>
            <person name="Hauser L."/>
            <person name="Markowitz V."/>
            <person name="Cheng J.-F."/>
            <person name="Hugenholtz P."/>
            <person name="Woyke T."/>
            <person name="Wu D."/>
            <person name="Tindall B."/>
            <person name="Pomrenke H.G."/>
            <person name="Brambilla E."/>
            <person name="Klenk H.-P."/>
            <person name="Eisen J.A."/>
        </authorList>
    </citation>
    <scope>NUCLEOTIDE SEQUENCE [LARGE SCALE GENOMIC DNA]</scope>
    <source>
        <strain evidence="8">DSM 16823 / RW262 / RW262</strain>
    </source>
</reference>